<reference evidence="1 2" key="1">
    <citation type="submission" date="2018-04" db="EMBL/GenBank/DDBJ databases">
        <title>Draft genome sequence of Pseudomonas syringae pv. actinidiae biovar 3 strains isolated from kiwifruit in Kagawa prefecture.</title>
        <authorList>
            <person name="Tabuchi M."/>
            <person name="Saito M."/>
            <person name="Fujiwara S."/>
            <person name="Sasa N."/>
            <person name="Akimitsu K."/>
            <person name="Gomi K."/>
            <person name="Konishi-Sugita S."/>
            <person name="Hamano K."/>
            <person name="Kataoka I."/>
        </authorList>
    </citation>
    <scope>NUCLEOTIDE SEQUENCE [LARGE SCALE GENOMIC DNA]</scope>
    <source>
        <strain evidence="1 2">MAFF212211</strain>
    </source>
</reference>
<protein>
    <submittedName>
        <fullName evidence="1">Uncharacterized protein</fullName>
    </submittedName>
</protein>
<dbReference type="EMBL" id="BGKA01000154">
    <property type="protein sequence ID" value="GBH18305.1"/>
    <property type="molecule type" value="Genomic_DNA"/>
</dbReference>
<evidence type="ECO:0000313" key="2">
    <source>
        <dbReference type="Proteomes" id="UP000248291"/>
    </source>
</evidence>
<sequence>MHTNFATQRNIAFYNISRRIKDRPATLTVKKSN</sequence>
<comment type="caution">
    <text evidence="1">The sequence shown here is derived from an EMBL/GenBank/DDBJ whole genome shotgun (WGS) entry which is preliminary data.</text>
</comment>
<proteinExistence type="predicted"/>
<name>A0AAN4Q9W1_PSESF</name>
<evidence type="ECO:0000313" key="1">
    <source>
        <dbReference type="EMBL" id="GBH18305.1"/>
    </source>
</evidence>
<organism evidence="1 2">
    <name type="scientific">Pseudomonas syringae pv. actinidiae</name>
    <dbReference type="NCBI Taxonomy" id="103796"/>
    <lineage>
        <taxon>Bacteria</taxon>
        <taxon>Pseudomonadati</taxon>
        <taxon>Pseudomonadota</taxon>
        <taxon>Gammaproteobacteria</taxon>
        <taxon>Pseudomonadales</taxon>
        <taxon>Pseudomonadaceae</taxon>
        <taxon>Pseudomonas</taxon>
        <taxon>Pseudomonas syringae</taxon>
    </lineage>
</organism>
<dbReference type="AlphaFoldDB" id="A0AAN4Q9W1"/>
<dbReference type="Proteomes" id="UP000248291">
    <property type="component" value="Unassembled WGS sequence"/>
</dbReference>
<accession>A0AAN4Q9W1</accession>
<gene>
    <name evidence="1" type="ORF">KPSA3_04286</name>
</gene>